<dbReference type="Gene3D" id="3.10.20.30">
    <property type="match status" value="1"/>
</dbReference>
<dbReference type="GO" id="GO:0005739">
    <property type="term" value="C:mitochondrion"/>
    <property type="evidence" value="ECO:0007669"/>
    <property type="project" value="TreeGrafter"/>
</dbReference>
<proteinExistence type="predicted"/>
<evidence type="ECO:0000256" key="4">
    <source>
        <dbReference type="ARBA" id="ARBA00023014"/>
    </source>
</evidence>
<dbReference type="SUPFAM" id="SSF54292">
    <property type="entry name" value="2Fe-2S ferredoxin-like"/>
    <property type="match status" value="1"/>
</dbReference>
<dbReference type="Proteomes" id="UP001431209">
    <property type="component" value="Unassembled WGS sequence"/>
</dbReference>
<dbReference type="PANTHER" id="PTHR23426:SF65">
    <property type="entry name" value="FERREDOXIN-2, MITOCHONDRIAL"/>
    <property type="match status" value="1"/>
</dbReference>
<keyword evidence="1" id="KW-0001">2Fe-2S</keyword>
<keyword evidence="7" id="KW-1185">Reference proteome</keyword>
<sequence>MFMNRLCRVGRGFNVRAFSQSHKDDIEQLVMQYQLDAAFICHSSDKIAENIPQTTDNTVEVVVVDNFGSRIPIRGLIGKSLLDVIREHELPLWAGKSCGSLDYCTSCHVVVSNEAYDSMIQPDEDEAATCDIAFGASTTASSRLACKIVLERALDGMIVSLPPRSPTASRIDDYFSAN</sequence>
<dbReference type="InterPro" id="IPR001055">
    <property type="entry name" value="Adrenodoxin-like"/>
</dbReference>
<name>A0AAW2ZD66_9EUKA</name>
<dbReference type="GO" id="GO:0051537">
    <property type="term" value="F:2 iron, 2 sulfur cluster binding"/>
    <property type="evidence" value="ECO:0007669"/>
    <property type="project" value="UniProtKB-KW"/>
</dbReference>
<reference evidence="6 7" key="1">
    <citation type="submission" date="2024-03" db="EMBL/GenBank/DDBJ databases">
        <title>The Acrasis kona genome and developmental transcriptomes reveal deep origins of eukaryotic multicellular pathways.</title>
        <authorList>
            <person name="Sheikh S."/>
            <person name="Fu C.-J."/>
            <person name="Brown M.W."/>
            <person name="Baldauf S.L."/>
        </authorList>
    </citation>
    <scope>NUCLEOTIDE SEQUENCE [LARGE SCALE GENOMIC DNA]</scope>
    <source>
        <strain evidence="6 7">ATCC MYA-3509</strain>
    </source>
</reference>
<comment type="caution">
    <text evidence="6">The sequence shown here is derived from an EMBL/GenBank/DDBJ whole genome shotgun (WGS) entry which is preliminary data.</text>
</comment>
<dbReference type="PANTHER" id="PTHR23426">
    <property type="entry name" value="FERREDOXIN/ADRENODOXIN"/>
    <property type="match status" value="1"/>
</dbReference>
<dbReference type="AlphaFoldDB" id="A0AAW2ZD66"/>
<gene>
    <name evidence="6" type="ORF">AKO1_000133</name>
</gene>
<dbReference type="EMBL" id="JAOPGA020001371">
    <property type="protein sequence ID" value="KAL0487743.1"/>
    <property type="molecule type" value="Genomic_DNA"/>
</dbReference>
<keyword evidence="3" id="KW-0408">Iron</keyword>
<evidence type="ECO:0000256" key="5">
    <source>
        <dbReference type="ARBA" id="ARBA00034078"/>
    </source>
</evidence>
<dbReference type="GO" id="GO:0140647">
    <property type="term" value="P:P450-containing electron transport chain"/>
    <property type="evidence" value="ECO:0007669"/>
    <property type="project" value="InterPro"/>
</dbReference>
<evidence type="ECO:0000313" key="6">
    <source>
        <dbReference type="EMBL" id="KAL0487743.1"/>
    </source>
</evidence>
<dbReference type="InterPro" id="IPR036010">
    <property type="entry name" value="2Fe-2S_ferredoxin-like_sf"/>
</dbReference>
<evidence type="ECO:0000313" key="7">
    <source>
        <dbReference type="Proteomes" id="UP001431209"/>
    </source>
</evidence>
<evidence type="ECO:0000256" key="2">
    <source>
        <dbReference type="ARBA" id="ARBA00022723"/>
    </source>
</evidence>
<evidence type="ECO:0000256" key="1">
    <source>
        <dbReference type="ARBA" id="ARBA00022714"/>
    </source>
</evidence>
<dbReference type="InterPro" id="IPR012675">
    <property type="entry name" value="Beta-grasp_dom_sf"/>
</dbReference>
<protein>
    <submittedName>
        <fullName evidence="6">Adrenodoxin-like protein Fdx1, mitochondrial</fullName>
    </submittedName>
</protein>
<comment type="cofactor">
    <cofactor evidence="5">
        <name>[2Fe-2S] cluster</name>
        <dbReference type="ChEBI" id="CHEBI:190135"/>
    </cofactor>
</comment>
<accession>A0AAW2ZD66</accession>
<keyword evidence="4" id="KW-0411">Iron-sulfur</keyword>
<keyword evidence="2" id="KW-0479">Metal-binding</keyword>
<dbReference type="GO" id="GO:0009055">
    <property type="term" value="F:electron transfer activity"/>
    <property type="evidence" value="ECO:0007669"/>
    <property type="project" value="TreeGrafter"/>
</dbReference>
<organism evidence="6 7">
    <name type="scientific">Acrasis kona</name>
    <dbReference type="NCBI Taxonomy" id="1008807"/>
    <lineage>
        <taxon>Eukaryota</taxon>
        <taxon>Discoba</taxon>
        <taxon>Heterolobosea</taxon>
        <taxon>Tetramitia</taxon>
        <taxon>Eutetramitia</taxon>
        <taxon>Acrasidae</taxon>
        <taxon>Acrasis</taxon>
    </lineage>
</organism>
<evidence type="ECO:0000256" key="3">
    <source>
        <dbReference type="ARBA" id="ARBA00023004"/>
    </source>
</evidence>
<dbReference type="GO" id="GO:0046872">
    <property type="term" value="F:metal ion binding"/>
    <property type="evidence" value="ECO:0007669"/>
    <property type="project" value="UniProtKB-KW"/>
</dbReference>